<dbReference type="Pfam" id="PF01416">
    <property type="entry name" value="PseudoU_synth_1"/>
    <property type="match status" value="1"/>
</dbReference>
<dbReference type="PANTHER" id="PTHR11142:SF0">
    <property type="entry name" value="TRNA PSEUDOURIDINE SYNTHASE-LIKE 1"/>
    <property type="match status" value="1"/>
</dbReference>
<dbReference type="Gene3D" id="3.30.70.660">
    <property type="entry name" value="Pseudouridine synthase I, catalytic domain, C-terminal subdomain"/>
    <property type="match status" value="1"/>
</dbReference>
<dbReference type="STRING" id="400727.A0A2T7PUI7"/>
<gene>
    <name evidence="6" type="ORF">C0Q70_04087</name>
</gene>
<dbReference type="GO" id="GO:0031119">
    <property type="term" value="P:tRNA pseudouridine synthesis"/>
    <property type="evidence" value="ECO:0007669"/>
    <property type="project" value="TreeGrafter"/>
</dbReference>
<proteinExistence type="inferred from homology"/>
<evidence type="ECO:0000313" key="6">
    <source>
        <dbReference type="EMBL" id="PVD37094.1"/>
    </source>
</evidence>
<evidence type="ECO:0000256" key="4">
    <source>
        <dbReference type="RuleBase" id="RU003792"/>
    </source>
</evidence>
<dbReference type="GO" id="GO:0160147">
    <property type="term" value="F:tRNA pseudouridine(38-40) synthase activity"/>
    <property type="evidence" value="ECO:0007669"/>
    <property type="project" value="UniProtKB-EC"/>
</dbReference>
<dbReference type="InterPro" id="IPR020103">
    <property type="entry name" value="PsdUridine_synth_cat_dom_sf"/>
</dbReference>
<dbReference type="OrthoDB" id="271910at2759"/>
<comment type="catalytic activity">
    <reaction evidence="4">
        <text>uridine(38/39/40) in tRNA = pseudouridine(38/39/40) in tRNA</text>
        <dbReference type="Rhea" id="RHEA:22376"/>
        <dbReference type="Rhea" id="RHEA-COMP:10085"/>
        <dbReference type="Rhea" id="RHEA-COMP:10087"/>
        <dbReference type="ChEBI" id="CHEBI:65314"/>
        <dbReference type="ChEBI" id="CHEBI:65315"/>
        <dbReference type="EC" id="5.4.99.12"/>
    </reaction>
</comment>
<comment type="similarity">
    <text evidence="1 4">Belongs to the tRNA pseudouridine synthase TruA family.</text>
</comment>
<comment type="caution">
    <text evidence="6">The sequence shown here is derived from an EMBL/GenBank/DDBJ whole genome shotgun (WGS) entry which is preliminary data.</text>
</comment>
<dbReference type="EMBL" id="PZQS01000002">
    <property type="protein sequence ID" value="PVD37094.1"/>
    <property type="molecule type" value="Genomic_DNA"/>
</dbReference>
<evidence type="ECO:0000256" key="3">
    <source>
        <dbReference type="ARBA" id="ARBA00023235"/>
    </source>
</evidence>
<dbReference type="PANTHER" id="PTHR11142">
    <property type="entry name" value="PSEUDOURIDYLATE SYNTHASE"/>
    <property type="match status" value="1"/>
</dbReference>
<reference evidence="6 7" key="1">
    <citation type="submission" date="2018-04" db="EMBL/GenBank/DDBJ databases">
        <title>The genome of golden apple snail Pomacea canaliculata provides insight into stress tolerance and invasive adaptation.</title>
        <authorList>
            <person name="Liu C."/>
            <person name="Liu B."/>
            <person name="Ren Y."/>
            <person name="Zhang Y."/>
            <person name="Wang H."/>
            <person name="Li S."/>
            <person name="Jiang F."/>
            <person name="Yin L."/>
            <person name="Zhang G."/>
            <person name="Qian W."/>
            <person name="Fan W."/>
        </authorList>
    </citation>
    <scope>NUCLEOTIDE SEQUENCE [LARGE SCALE GENOMIC DNA]</scope>
    <source>
        <strain evidence="6">SZHN2017</strain>
        <tissue evidence="6">Muscle</tissue>
    </source>
</reference>
<keyword evidence="3 4" id="KW-0413">Isomerase</keyword>
<sequence length="375" mass="42345">MTRKSYNNPKHNAAANAAVGIQIQRQAGKPVETFKTVAGVLEESLRKLKLANEVKVKTSSRTDSNVHALCNTVHVDLIPRKDFEFDPDIITSLLNYHLKKSKENISILKTVRVADDFSARHHAAWRSYVYRLAVIKDLAQYNGYPWTSLEFERTQRVYPPFDVDMFLRAAEILSGSHNFLSFTTKMFLKSPDSNPIKNMSICVKKSSAYMEDYQASSCEGMEFWEVHFRSKSFLYKQVRRMMGAMVGVARGKMTQKELKSLLDNPSLENPGIINALPGHGLYLKNVYIPNEVLVYVPKEQPEEGLAAEDKDVCPSKTEELSQEKVAVPSSMLAHPGVSLDLLHFEKQTPTELTNHIYQAQRSSAKETAEAEVINS</sequence>
<accession>A0A2T7PUI7</accession>
<dbReference type="InterPro" id="IPR020094">
    <property type="entry name" value="TruA/RsuA/RluB/E/F_N"/>
</dbReference>
<dbReference type="Gene3D" id="3.30.70.580">
    <property type="entry name" value="Pseudouridine synthase I, catalytic domain, N-terminal subdomain"/>
    <property type="match status" value="1"/>
</dbReference>
<dbReference type="Proteomes" id="UP000245119">
    <property type="component" value="Linkage Group LG2"/>
</dbReference>
<dbReference type="InterPro" id="IPR001406">
    <property type="entry name" value="PsdUridine_synth_TruA"/>
</dbReference>
<dbReference type="HAMAP" id="MF_00171">
    <property type="entry name" value="TruA"/>
    <property type="match status" value="1"/>
</dbReference>
<feature type="domain" description="Pseudouridine synthase I TruA alpha/beta" evidence="5">
    <location>
        <begin position="169"/>
        <end position="286"/>
    </location>
</feature>
<dbReference type="EC" id="5.4.99.12" evidence="4"/>
<dbReference type="SUPFAM" id="SSF55120">
    <property type="entry name" value="Pseudouridine synthase"/>
    <property type="match status" value="1"/>
</dbReference>
<dbReference type="InterPro" id="IPR020095">
    <property type="entry name" value="PsdUridine_synth_TruA_C"/>
</dbReference>
<keyword evidence="2 4" id="KW-0819">tRNA processing</keyword>
<evidence type="ECO:0000259" key="5">
    <source>
        <dbReference type="Pfam" id="PF01416"/>
    </source>
</evidence>
<evidence type="ECO:0000313" key="7">
    <source>
        <dbReference type="Proteomes" id="UP000245119"/>
    </source>
</evidence>
<evidence type="ECO:0000256" key="2">
    <source>
        <dbReference type="ARBA" id="ARBA00022694"/>
    </source>
</evidence>
<organism evidence="6 7">
    <name type="scientific">Pomacea canaliculata</name>
    <name type="common">Golden apple snail</name>
    <dbReference type="NCBI Taxonomy" id="400727"/>
    <lineage>
        <taxon>Eukaryota</taxon>
        <taxon>Metazoa</taxon>
        <taxon>Spiralia</taxon>
        <taxon>Lophotrochozoa</taxon>
        <taxon>Mollusca</taxon>
        <taxon>Gastropoda</taxon>
        <taxon>Caenogastropoda</taxon>
        <taxon>Architaenioglossa</taxon>
        <taxon>Ampullarioidea</taxon>
        <taxon>Ampullariidae</taxon>
        <taxon>Pomacea</taxon>
    </lineage>
</organism>
<dbReference type="AlphaFoldDB" id="A0A2T7PUI7"/>
<dbReference type="InterPro" id="IPR020097">
    <property type="entry name" value="PsdUridine_synth_TruA_a/b_dom"/>
</dbReference>
<protein>
    <recommendedName>
        <fullName evidence="4">tRNA pseudouridine synthase</fullName>
        <ecNumber evidence="4">5.4.99.12</ecNumber>
    </recommendedName>
</protein>
<keyword evidence="7" id="KW-1185">Reference proteome</keyword>
<name>A0A2T7PUI7_POMCA</name>
<dbReference type="GO" id="GO:0003723">
    <property type="term" value="F:RNA binding"/>
    <property type="evidence" value="ECO:0007669"/>
    <property type="project" value="InterPro"/>
</dbReference>
<evidence type="ECO:0000256" key="1">
    <source>
        <dbReference type="ARBA" id="ARBA00009375"/>
    </source>
</evidence>